<dbReference type="InterPro" id="IPR012677">
    <property type="entry name" value="Nucleotide-bd_a/b_plait_sf"/>
</dbReference>
<dbReference type="EMBL" id="KB007904">
    <property type="protein sequence ID" value="ELR21327.1"/>
    <property type="molecule type" value="Genomic_DNA"/>
</dbReference>
<dbReference type="InterPro" id="IPR039780">
    <property type="entry name" value="Mot2"/>
</dbReference>
<dbReference type="OrthoDB" id="1923159at2759"/>
<dbReference type="InterPro" id="IPR039515">
    <property type="entry name" value="NOT4_mRING-HC-C4C4"/>
</dbReference>
<keyword evidence="5 8" id="KW-0694">RNA-binding</keyword>
<evidence type="ECO:0000256" key="6">
    <source>
        <dbReference type="ARBA" id="ARBA00023054"/>
    </source>
</evidence>
<keyword evidence="7" id="KW-0539">Nucleus</keyword>
<protein>
    <recommendedName>
        <fullName evidence="9">RRM domain-containing protein</fullName>
    </recommendedName>
</protein>
<dbReference type="InterPro" id="IPR013083">
    <property type="entry name" value="Znf_RING/FYVE/PHD"/>
</dbReference>
<keyword evidence="4" id="KW-0862">Zinc</keyword>
<dbReference type="OMA" id="NAHIEAH"/>
<dbReference type="PROSITE" id="PS50102">
    <property type="entry name" value="RRM"/>
    <property type="match status" value="1"/>
</dbReference>
<dbReference type="PANTHER" id="PTHR12603">
    <property type="entry name" value="CCR4-NOT TRANSCRIPTION COMPLEX RELATED"/>
    <property type="match status" value="1"/>
</dbReference>
<dbReference type="Proteomes" id="UP000011083">
    <property type="component" value="Unassembled WGS sequence"/>
</dbReference>
<name>L8H7V4_ACACF</name>
<dbReference type="GO" id="GO:0008270">
    <property type="term" value="F:zinc ion binding"/>
    <property type="evidence" value="ECO:0007669"/>
    <property type="project" value="UniProtKB-KW"/>
</dbReference>
<dbReference type="Gene3D" id="3.30.40.10">
    <property type="entry name" value="Zinc/RING finger domain, C3HC4 (zinc finger)"/>
    <property type="match status" value="1"/>
</dbReference>
<keyword evidence="6" id="KW-0175">Coiled coil</keyword>
<feature type="domain" description="RRM" evidence="9">
    <location>
        <begin position="92"/>
        <end position="172"/>
    </location>
</feature>
<evidence type="ECO:0000256" key="7">
    <source>
        <dbReference type="ARBA" id="ARBA00023242"/>
    </source>
</evidence>
<dbReference type="FunFam" id="3.30.40.10:FF:000006">
    <property type="entry name" value="CCR4-NOT transcription complex subunit 4"/>
    <property type="match status" value="1"/>
</dbReference>
<dbReference type="InterPro" id="IPR000504">
    <property type="entry name" value="RRM_dom"/>
</dbReference>
<dbReference type="VEuPathDB" id="AmoebaDB:ACA1_182290"/>
<evidence type="ECO:0000256" key="5">
    <source>
        <dbReference type="ARBA" id="ARBA00022884"/>
    </source>
</evidence>
<dbReference type="Pfam" id="PF00076">
    <property type="entry name" value="RRM_1"/>
    <property type="match status" value="1"/>
</dbReference>
<dbReference type="InterPro" id="IPR034261">
    <property type="entry name" value="CNOT4_RRM"/>
</dbReference>
<evidence type="ECO:0000259" key="9">
    <source>
        <dbReference type="PROSITE" id="PS50102"/>
    </source>
</evidence>
<dbReference type="GO" id="GO:0005634">
    <property type="term" value="C:nucleus"/>
    <property type="evidence" value="ECO:0007669"/>
    <property type="project" value="UniProtKB-SubCell"/>
</dbReference>
<dbReference type="InterPro" id="IPR035979">
    <property type="entry name" value="RBD_domain_sf"/>
</dbReference>
<dbReference type="GO" id="GO:0004842">
    <property type="term" value="F:ubiquitin-protein transferase activity"/>
    <property type="evidence" value="ECO:0007669"/>
    <property type="project" value="InterPro"/>
</dbReference>
<dbReference type="CDD" id="cd16618">
    <property type="entry name" value="mRING-HC-C4C4_CNOT4"/>
    <property type="match status" value="1"/>
</dbReference>
<keyword evidence="11" id="KW-1185">Reference proteome</keyword>
<dbReference type="Pfam" id="PF14570">
    <property type="entry name" value="zf-RING_4"/>
    <property type="match status" value="1"/>
</dbReference>
<keyword evidence="3" id="KW-0863">Zinc-finger</keyword>
<dbReference type="GO" id="GO:0016567">
    <property type="term" value="P:protein ubiquitination"/>
    <property type="evidence" value="ECO:0007669"/>
    <property type="project" value="TreeGrafter"/>
</dbReference>
<keyword evidence="2" id="KW-0479">Metal-binding</keyword>
<evidence type="ECO:0000256" key="4">
    <source>
        <dbReference type="ARBA" id="ARBA00022833"/>
    </source>
</evidence>
<dbReference type="GeneID" id="14922217"/>
<dbReference type="GO" id="GO:0003723">
    <property type="term" value="F:RNA binding"/>
    <property type="evidence" value="ECO:0007669"/>
    <property type="project" value="UniProtKB-UniRule"/>
</dbReference>
<dbReference type="SMART" id="SM00361">
    <property type="entry name" value="RRM_1"/>
    <property type="match status" value="1"/>
</dbReference>
<sequence>MDELDVGDRNFKPCQCGYQMCRFCWHEVKENLNGKCPACRQTYEEENYTFTPPNAEEIAQQLARKKEKEKKRKKEDKVSRKNLANVRVIQKNLVYITNLALSVAKEEILRKPEYFGQYGKIQKVVVNKNNLYNISSPGGPSVSAYVTYFRPPDALTAIKAVDGAWLGGRTLR</sequence>
<dbReference type="AlphaFoldDB" id="L8H7V4"/>
<evidence type="ECO:0000256" key="8">
    <source>
        <dbReference type="PROSITE-ProRule" id="PRU00176"/>
    </source>
</evidence>
<reference evidence="10 11" key="1">
    <citation type="journal article" date="2013" name="Genome Biol.">
        <title>Genome of Acanthamoeba castellanii highlights extensive lateral gene transfer and early evolution of tyrosine kinase signaling.</title>
        <authorList>
            <person name="Clarke M."/>
            <person name="Lohan A.J."/>
            <person name="Liu B."/>
            <person name="Lagkouvardos I."/>
            <person name="Roy S."/>
            <person name="Zafar N."/>
            <person name="Bertelli C."/>
            <person name="Schilde C."/>
            <person name="Kianianmomeni A."/>
            <person name="Burglin T.R."/>
            <person name="Frech C."/>
            <person name="Turcotte B."/>
            <person name="Kopec K.O."/>
            <person name="Synnott J.M."/>
            <person name="Choo C."/>
            <person name="Paponov I."/>
            <person name="Finkler A."/>
            <person name="Soon Heng Tan C."/>
            <person name="Hutchins A.P."/>
            <person name="Weinmeier T."/>
            <person name="Rattei T."/>
            <person name="Chu J.S."/>
            <person name="Gimenez G."/>
            <person name="Irimia M."/>
            <person name="Rigden D.J."/>
            <person name="Fitzpatrick D.A."/>
            <person name="Lorenzo-Morales J."/>
            <person name="Bateman A."/>
            <person name="Chiu C.H."/>
            <person name="Tang P."/>
            <person name="Hegemann P."/>
            <person name="Fromm H."/>
            <person name="Raoult D."/>
            <person name="Greub G."/>
            <person name="Miranda-Saavedra D."/>
            <person name="Chen N."/>
            <person name="Nash P."/>
            <person name="Ginger M.L."/>
            <person name="Horn M."/>
            <person name="Schaap P."/>
            <person name="Caler L."/>
            <person name="Loftus B."/>
        </authorList>
    </citation>
    <scope>NUCLEOTIDE SEQUENCE [LARGE SCALE GENOMIC DNA]</scope>
    <source>
        <strain evidence="10 11">Neff</strain>
    </source>
</reference>
<dbReference type="RefSeq" id="XP_004345871.1">
    <property type="nucleotide sequence ID" value="XM_004345821.1"/>
</dbReference>
<dbReference type="STRING" id="1257118.L8H7V4"/>
<evidence type="ECO:0000256" key="3">
    <source>
        <dbReference type="ARBA" id="ARBA00022771"/>
    </source>
</evidence>
<gene>
    <name evidence="10" type="ORF">ACA1_182290</name>
</gene>
<evidence type="ECO:0000313" key="11">
    <source>
        <dbReference type="Proteomes" id="UP000011083"/>
    </source>
</evidence>
<accession>L8H7V4</accession>
<dbReference type="PANTHER" id="PTHR12603:SF0">
    <property type="entry name" value="CCR4-NOT TRANSCRIPTION COMPLEX SUBUNIT 4"/>
    <property type="match status" value="1"/>
</dbReference>
<organism evidence="10 11">
    <name type="scientific">Acanthamoeba castellanii (strain ATCC 30010 / Neff)</name>
    <dbReference type="NCBI Taxonomy" id="1257118"/>
    <lineage>
        <taxon>Eukaryota</taxon>
        <taxon>Amoebozoa</taxon>
        <taxon>Discosea</taxon>
        <taxon>Longamoebia</taxon>
        <taxon>Centramoebida</taxon>
        <taxon>Acanthamoebidae</taxon>
        <taxon>Acanthamoeba</taxon>
    </lineage>
</organism>
<dbReference type="SUPFAM" id="SSF57850">
    <property type="entry name" value="RING/U-box"/>
    <property type="match status" value="1"/>
</dbReference>
<dbReference type="Gene3D" id="3.30.70.330">
    <property type="match status" value="1"/>
</dbReference>
<dbReference type="KEGG" id="acan:ACA1_182290"/>
<proteinExistence type="predicted"/>
<evidence type="ECO:0000256" key="2">
    <source>
        <dbReference type="ARBA" id="ARBA00022723"/>
    </source>
</evidence>
<evidence type="ECO:0000256" key="1">
    <source>
        <dbReference type="ARBA" id="ARBA00004123"/>
    </source>
</evidence>
<dbReference type="GO" id="GO:0030014">
    <property type="term" value="C:CCR4-NOT complex"/>
    <property type="evidence" value="ECO:0007669"/>
    <property type="project" value="InterPro"/>
</dbReference>
<comment type="subcellular location">
    <subcellularLocation>
        <location evidence="1">Nucleus</location>
    </subcellularLocation>
</comment>
<dbReference type="InterPro" id="IPR003954">
    <property type="entry name" value="RRM_euk-type"/>
</dbReference>
<dbReference type="CDD" id="cd12438">
    <property type="entry name" value="RRM_CNOT4"/>
    <property type="match status" value="1"/>
</dbReference>
<dbReference type="SUPFAM" id="SSF54928">
    <property type="entry name" value="RNA-binding domain, RBD"/>
    <property type="match status" value="1"/>
</dbReference>
<evidence type="ECO:0000313" key="10">
    <source>
        <dbReference type="EMBL" id="ELR21327.1"/>
    </source>
</evidence>